<proteinExistence type="predicted"/>
<dbReference type="AlphaFoldDB" id="A0AAV7CCH9"/>
<dbReference type="EMBL" id="WNYA01000003">
    <property type="protein sequence ID" value="KAG8582390.1"/>
    <property type="molecule type" value="Genomic_DNA"/>
</dbReference>
<reference evidence="1" key="1">
    <citation type="thesis" date="2020" institute="ProQuest LLC" country="789 East Eisenhower Parkway, Ann Arbor, MI, USA">
        <title>Comparative Genomics and Chromosome Evolution.</title>
        <authorList>
            <person name="Mudd A.B."/>
        </authorList>
    </citation>
    <scope>NUCLEOTIDE SEQUENCE</scope>
    <source>
        <strain evidence="1">237g6f4</strain>
        <tissue evidence="1">Blood</tissue>
    </source>
</reference>
<sequence>MSLNGALGCLVPALCDTQLSNPEQPVASDPPGSSISLYCRMADMVLPDVALRHVPNAVISWWYVFVFSTDGGCCRVLMLATRAGR</sequence>
<evidence type="ECO:0000313" key="1">
    <source>
        <dbReference type="EMBL" id="KAG8582390.1"/>
    </source>
</evidence>
<evidence type="ECO:0000313" key="2">
    <source>
        <dbReference type="Proteomes" id="UP000824782"/>
    </source>
</evidence>
<comment type="caution">
    <text evidence="1">The sequence shown here is derived from an EMBL/GenBank/DDBJ whole genome shotgun (WGS) entry which is preliminary data.</text>
</comment>
<gene>
    <name evidence="1" type="ORF">GDO81_008033</name>
</gene>
<keyword evidence="2" id="KW-1185">Reference proteome</keyword>
<name>A0AAV7CCH9_ENGPU</name>
<protein>
    <submittedName>
        <fullName evidence="1">Uncharacterized protein</fullName>
    </submittedName>
</protein>
<organism evidence="1 2">
    <name type="scientific">Engystomops pustulosus</name>
    <name type="common">Tungara frog</name>
    <name type="synonym">Physalaemus pustulosus</name>
    <dbReference type="NCBI Taxonomy" id="76066"/>
    <lineage>
        <taxon>Eukaryota</taxon>
        <taxon>Metazoa</taxon>
        <taxon>Chordata</taxon>
        <taxon>Craniata</taxon>
        <taxon>Vertebrata</taxon>
        <taxon>Euteleostomi</taxon>
        <taxon>Amphibia</taxon>
        <taxon>Batrachia</taxon>
        <taxon>Anura</taxon>
        <taxon>Neobatrachia</taxon>
        <taxon>Hyloidea</taxon>
        <taxon>Leptodactylidae</taxon>
        <taxon>Leiuperinae</taxon>
        <taxon>Engystomops</taxon>
    </lineage>
</organism>
<dbReference type="Proteomes" id="UP000824782">
    <property type="component" value="Unassembled WGS sequence"/>
</dbReference>
<accession>A0AAV7CCH9</accession>